<accession>A0A6H9YVM7</accession>
<dbReference type="GO" id="GO:0016747">
    <property type="term" value="F:acyltransferase activity, transferring groups other than amino-acyl groups"/>
    <property type="evidence" value="ECO:0007669"/>
    <property type="project" value="InterPro"/>
</dbReference>
<dbReference type="Pfam" id="PF00583">
    <property type="entry name" value="Acetyltransf_1"/>
    <property type="match status" value="2"/>
</dbReference>
<feature type="domain" description="N-acetyltransferase" evidence="3">
    <location>
        <begin position="178"/>
        <end position="324"/>
    </location>
</feature>
<dbReference type="CDD" id="cd04301">
    <property type="entry name" value="NAT_SF"/>
    <property type="match status" value="1"/>
</dbReference>
<sequence>MDVIAVDDPTDEQIRQWHAVLLAVHGDDPAGDAPEPEHTAARLLGAEQGSRQRFWAAVEDGEMVAVAALRLPGEPGADRPGEIDIRVRPDRRREGLGTRLLSEAAGGLRADRRSSVLAQVTAGTPAIPFLESHGFRCVLTLSGLLLHLDDVPAERVAALVAAGPAGYELVRWQGVVPDEYAAALARAKHAMADMSAYEGVPWDADRVREMAEMVNKRGDALYTVAAVQGTVVAGFTEIVVPALGPERAAQYDTAVVPEHRGRRLGIWVKAAMLEWLRHERPEVREIETDNSGDNVHMLAVNEELGFRHQRESREYQASAADLPA</sequence>
<keyword evidence="1 4" id="KW-0808">Transferase</keyword>
<feature type="domain" description="N-acetyltransferase" evidence="3">
    <location>
        <begin position="4"/>
        <end position="158"/>
    </location>
</feature>
<dbReference type="EMBL" id="WBMT01000001">
    <property type="protein sequence ID" value="KAB2352611.1"/>
    <property type="molecule type" value="Genomic_DNA"/>
</dbReference>
<dbReference type="Proteomes" id="UP000468735">
    <property type="component" value="Unassembled WGS sequence"/>
</dbReference>
<dbReference type="InterPro" id="IPR000182">
    <property type="entry name" value="GNAT_dom"/>
</dbReference>
<evidence type="ECO:0000313" key="4">
    <source>
        <dbReference type="EMBL" id="KAB2352611.1"/>
    </source>
</evidence>
<evidence type="ECO:0000313" key="5">
    <source>
        <dbReference type="Proteomes" id="UP000468735"/>
    </source>
</evidence>
<keyword evidence="5" id="KW-1185">Reference proteome</keyword>
<dbReference type="PANTHER" id="PTHR43877:SF1">
    <property type="entry name" value="ACETYLTRANSFERASE"/>
    <property type="match status" value="1"/>
</dbReference>
<dbReference type="Gene3D" id="3.40.630.30">
    <property type="match status" value="1"/>
</dbReference>
<dbReference type="InterPro" id="IPR050832">
    <property type="entry name" value="Bact_Acetyltransf"/>
</dbReference>
<evidence type="ECO:0000256" key="2">
    <source>
        <dbReference type="ARBA" id="ARBA00023315"/>
    </source>
</evidence>
<dbReference type="InterPro" id="IPR016181">
    <property type="entry name" value="Acyl_CoA_acyltransferase"/>
</dbReference>
<proteinExistence type="predicted"/>
<dbReference type="PANTHER" id="PTHR43877">
    <property type="entry name" value="AMINOALKYLPHOSPHONATE N-ACETYLTRANSFERASE-RELATED-RELATED"/>
    <property type="match status" value="1"/>
</dbReference>
<organism evidence="4 5">
    <name type="scientific">Actinomadura rudentiformis</name>
    <dbReference type="NCBI Taxonomy" id="359158"/>
    <lineage>
        <taxon>Bacteria</taxon>
        <taxon>Bacillati</taxon>
        <taxon>Actinomycetota</taxon>
        <taxon>Actinomycetes</taxon>
        <taxon>Streptosporangiales</taxon>
        <taxon>Thermomonosporaceae</taxon>
        <taxon>Actinomadura</taxon>
    </lineage>
</organism>
<protein>
    <submittedName>
        <fullName evidence="4">GNAT family N-acetyltransferase</fullName>
    </submittedName>
</protein>
<gene>
    <name evidence="4" type="ORF">F8566_02850</name>
</gene>
<name>A0A6H9YVM7_9ACTN</name>
<dbReference type="OrthoDB" id="4119890at2"/>
<evidence type="ECO:0000256" key="1">
    <source>
        <dbReference type="ARBA" id="ARBA00022679"/>
    </source>
</evidence>
<evidence type="ECO:0000259" key="3">
    <source>
        <dbReference type="PROSITE" id="PS51186"/>
    </source>
</evidence>
<dbReference type="RefSeq" id="WP_151557596.1">
    <property type="nucleotide sequence ID" value="NZ_WBMT01000001.1"/>
</dbReference>
<keyword evidence="2" id="KW-0012">Acyltransferase</keyword>
<comment type="caution">
    <text evidence="4">The sequence shown here is derived from an EMBL/GenBank/DDBJ whole genome shotgun (WGS) entry which is preliminary data.</text>
</comment>
<reference evidence="4 5" key="1">
    <citation type="submission" date="2019-09" db="EMBL/GenBank/DDBJ databases">
        <title>Actinomadura physcomitrii sp. nov., a novel actinomycete isolated from moss [Physcomitrium sphaericum (Ludw) Fuernr].</title>
        <authorList>
            <person name="Zhuang X."/>
            <person name="Liu C."/>
        </authorList>
    </citation>
    <scope>NUCLEOTIDE SEQUENCE [LARGE SCALE GENOMIC DNA]</scope>
    <source>
        <strain evidence="4 5">HMC1</strain>
    </source>
</reference>
<dbReference type="SUPFAM" id="SSF55729">
    <property type="entry name" value="Acyl-CoA N-acyltransferases (Nat)"/>
    <property type="match status" value="2"/>
</dbReference>
<dbReference type="AlphaFoldDB" id="A0A6H9YVM7"/>
<dbReference type="PROSITE" id="PS51186">
    <property type="entry name" value="GNAT"/>
    <property type="match status" value="2"/>
</dbReference>